<organism evidence="7 8">
    <name type="scientific">Bradyrhizobium iriomotense</name>
    <dbReference type="NCBI Taxonomy" id="441950"/>
    <lineage>
        <taxon>Bacteria</taxon>
        <taxon>Pseudomonadati</taxon>
        <taxon>Pseudomonadota</taxon>
        <taxon>Alphaproteobacteria</taxon>
        <taxon>Hyphomicrobiales</taxon>
        <taxon>Nitrobacteraceae</taxon>
        <taxon>Bradyrhizobium</taxon>
    </lineage>
</organism>
<evidence type="ECO:0000256" key="2">
    <source>
        <dbReference type="ARBA" id="ARBA00022475"/>
    </source>
</evidence>
<dbReference type="RefSeq" id="WP_284273910.1">
    <property type="nucleotide sequence ID" value="NZ_BSOW01000038.1"/>
</dbReference>
<dbReference type="InterPro" id="IPR001851">
    <property type="entry name" value="ABC_transp_permease"/>
</dbReference>
<accession>A0ABQ6B8X0</accession>
<reference evidence="8" key="1">
    <citation type="journal article" date="2019" name="Int. J. Syst. Evol. Microbiol.">
        <title>The Global Catalogue of Microorganisms (GCM) 10K type strain sequencing project: providing services to taxonomists for standard genome sequencing and annotation.</title>
        <authorList>
            <consortium name="The Broad Institute Genomics Platform"/>
            <consortium name="The Broad Institute Genome Sequencing Center for Infectious Disease"/>
            <person name="Wu L."/>
            <person name="Ma J."/>
        </authorList>
    </citation>
    <scope>NUCLEOTIDE SEQUENCE [LARGE SCALE GENOMIC DNA]</scope>
    <source>
        <strain evidence="8">NBRC 102520</strain>
    </source>
</reference>
<evidence type="ECO:0000313" key="7">
    <source>
        <dbReference type="EMBL" id="GLR90839.1"/>
    </source>
</evidence>
<proteinExistence type="predicted"/>
<protein>
    <submittedName>
        <fullName evidence="7">Branched-chain amino acid ABC transporter permease</fullName>
    </submittedName>
</protein>
<comment type="caution">
    <text evidence="7">The sequence shown here is derived from an EMBL/GenBank/DDBJ whole genome shotgun (WGS) entry which is preliminary data.</text>
</comment>
<keyword evidence="3 6" id="KW-0812">Transmembrane</keyword>
<feature type="transmembrane region" description="Helical" evidence="6">
    <location>
        <begin position="101"/>
        <end position="125"/>
    </location>
</feature>
<feature type="transmembrane region" description="Helical" evidence="6">
    <location>
        <begin position="303"/>
        <end position="328"/>
    </location>
</feature>
<keyword evidence="5 6" id="KW-0472">Membrane</keyword>
<feature type="transmembrane region" description="Helical" evidence="6">
    <location>
        <begin position="269"/>
        <end position="296"/>
    </location>
</feature>
<keyword evidence="8" id="KW-1185">Reference proteome</keyword>
<name>A0ABQ6B8X0_9BRAD</name>
<dbReference type="CDD" id="cd06581">
    <property type="entry name" value="TM_PBP1_LivM_like"/>
    <property type="match status" value="1"/>
</dbReference>
<feature type="transmembrane region" description="Helical" evidence="6">
    <location>
        <begin position="67"/>
        <end position="89"/>
    </location>
</feature>
<dbReference type="Pfam" id="PF02653">
    <property type="entry name" value="BPD_transp_2"/>
    <property type="match status" value="1"/>
</dbReference>
<feature type="transmembrane region" description="Helical" evidence="6">
    <location>
        <begin position="30"/>
        <end position="61"/>
    </location>
</feature>
<dbReference type="PANTHER" id="PTHR30482">
    <property type="entry name" value="HIGH-AFFINITY BRANCHED-CHAIN AMINO ACID TRANSPORT SYSTEM PERMEASE"/>
    <property type="match status" value="1"/>
</dbReference>
<evidence type="ECO:0000256" key="5">
    <source>
        <dbReference type="ARBA" id="ARBA00023136"/>
    </source>
</evidence>
<dbReference type="Proteomes" id="UP001156905">
    <property type="component" value="Unassembled WGS sequence"/>
</dbReference>
<keyword evidence="4 6" id="KW-1133">Transmembrane helix</keyword>
<sequence>MLTDHTAAASSNSSGSLRNRRRQVIPRLEIVLLVVFAAAPIMLADYLTVFVTRVLILAMLALSFDLVWGYSGILSFGQALFFGAAGYGVALLARDLEITSIFVVLPAALAIGLILSFVIGAFVLLGRHPPTTIFVALGTLTGSYVADRLARDWYYLGGQNGIPSIPPMTAGGYVFAEGPVYYYLAFTVLAIVYLVCRFVVRSQFGLALAGVREHEARIAFFGYEAPQLKLIVFSLAGAIAGFAGGLYAFHEGFVWPNMLGTVLSTQIVLYALLGGVGTLIGPVIGVIAIEFAGFWLADSFPKIWPIILGLLLLVVTLFWPNGLIGLVVSEQERVGSFGRPFLPPRRVAAGADDAAA</sequence>
<evidence type="ECO:0000256" key="6">
    <source>
        <dbReference type="SAM" id="Phobius"/>
    </source>
</evidence>
<feature type="transmembrane region" description="Helical" evidence="6">
    <location>
        <begin position="230"/>
        <end position="249"/>
    </location>
</feature>
<gene>
    <name evidence="7" type="ORF">GCM10007857_75550</name>
</gene>
<comment type="subcellular location">
    <subcellularLocation>
        <location evidence="1">Cell membrane</location>
        <topology evidence="1">Multi-pass membrane protein</topology>
    </subcellularLocation>
</comment>
<dbReference type="PANTHER" id="PTHR30482:SF17">
    <property type="entry name" value="ABC TRANSPORTER ATP-BINDING PROTEIN"/>
    <property type="match status" value="1"/>
</dbReference>
<evidence type="ECO:0000256" key="4">
    <source>
        <dbReference type="ARBA" id="ARBA00022989"/>
    </source>
</evidence>
<dbReference type="InterPro" id="IPR043428">
    <property type="entry name" value="LivM-like"/>
</dbReference>
<evidence type="ECO:0000256" key="1">
    <source>
        <dbReference type="ARBA" id="ARBA00004651"/>
    </source>
</evidence>
<evidence type="ECO:0000313" key="8">
    <source>
        <dbReference type="Proteomes" id="UP001156905"/>
    </source>
</evidence>
<evidence type="ECO:0000256" key="3">
    <source>
        <dbReference type="ARBA" id="ARBA00022692"/>
    </source>
</evidence>
<dbReference type="EMBL" id="BSOW01000038">
    <property type="protein sequence ID" value="GLR90839.1"/>
    <property type="molecule type" value="Genomic_DNA"/>
</dbReference>
<keyword evidence="2" id="KW-1003">Cell membrane</keyword>
<feature type="transmembrane region" description="Helical" evidence="6">
    <location>
        <begin position="180"/>
        <end position="200"/>
    </location>
</feature>